<proteinExistence type="predicted"/>
<accession>A0A5K7XEX8</accession>
<gene>
    <name evidence="1" type="ORF">PLANPX_2395</name>
</gene>
<name>A0A5K7XEX8_9BACT</name>
<protein>
    <submittedName>
        <fullName evidence="1">Uncharacterized protein</fullName>
    </submittedName>
</protein>
<evidence type="ECO:0000313" key="1">
    <source>
        <dbReference type="EMBL" id="BBO32783.1"/>
    </source>
</evidence>
<dbReference type="KEGG" id="lpav:PLANPX_2395"/>
<reference evidence="2" key="1">
    <citation type="submission" date="2019-10" db="EMBL/GenBank/DDBJ databases">
        <title>Lacipirellula parvula gen. nov., sp. nov., representing a lineage of planctomycetes widespread in freshwater anoxic habitats, and description of the family Lacipirellulaceae.</title>
        <authorList>
            <person name="Dedysh S.N."/>
            <person name="Kulichevskaya I.S."/>
            <person name="Beletsky A.V."/>
            <person name="Rakitin A.L."/>
            <person name="Mardanov A.V."/>
            <person name="Ivanova A.A."/>
            <person name="Saltykova V.X."/>
            <person name="Rijpstra W.I.C."/>
            <person name="Sinninghe Damste J.S."/>
            <person name="Ravin N.V."/>
        </authorList>
    </citation>
    <scope>NUCLEOTIDE SEQUENCE [LARGE SCALE GENOMIC DNA]</scope>
    <source>
        <strain evidence="2">PX69</strain>
    </source>
</reference>
<dbReference type="EMBL" id="AP021861">
    <property type="protein sequence ID" value="BBO32783.1"/>
    <property type="molecule type" value="Genomic_DNA"/>
</dbReference>
<sequence length="37" mass="3989">MVTVNDTNATRAEEGSEQIAAGPLRFKVALVQIAKRC</sequence>
<dbReference type="Proteomes" id="UP000326837">
    <property type="component" value="Chromosome"/>
</dbReference>
<evidence type="ECO:0000313" key="2">
    <source>
        <dbReference type="Proteomes" id="UP000326837"/>
    </source>
</evidence>
<keyword evidence="2" id="KW-1185">Reference proteome</keyword>
<dbReference type="AlphaFoldDB" id="A0A5K7XEX8"/>
<organism evidence="1 2">
    <name type="scientific">Lacipirellula parvula</name>
    <dbReference type="NCBI Taxonomy" id="2650471"/>
    <lineage>
        <taxon>Bacteria</taxon>
        <taxon>Pseudomonadati</taxon>
        <taxon>Planctomycetota</taxon>
        <taxon>Planctomycetia</taxon>
        <taxon>Pirellulales</taxon>
        <taxon>Lacipirellulaceae</taxon>
        <taxon>Lacipirellula</taxon>
    </lineage>
</organism>